<protein>
    <recommendedName>
        <fullName evidence="4">Type VI secretion system lipoprotein TssJ</fullName>
    </recommendedName>
</protein>
<reference evidence="2 3" key="1">
    <citation type="submission" date="2019-07" db="EMBL/GenBank/DDBJ databases">
        <title>Draft genome for Aliikangiella sp. M105.</title>
        <authorList>
            <person name="Wang G."/>
        </authorList>
    </citation>
    <scope>NUCLEOTIDE SEQUENCE [LARGE SCALE GENOMIC DNA]</scope>
    <source>
        <strain evidence="2 3">M105</strain>
    </source>
</reference>
<evidence type="ECO:0008006" key="4">
    <source>
        <dbReference type="Google" id="ProtNLM"/>
    </source>
</evidence>
<name>A0A545UCR7_9GAMM</name>
<dbReference type="EMBL" id="VIKS01000008">
    <property type="protein sequence ID" value="TQV87262.1"/>
    <property type="molecule type" value="Genomic_DNA"/>
</dbReference>
<keyword evidence="1" id="KW-0472">Membrane</keyword>
<keyword evidence="1" id="KW-1133">Transmembrane helix</keyword>
<dbReference type="Proteomes" id="UP000315439">
    <property type="component" value="Unassembled WGS sequence"/>
</dbReference>
<keyword evidence="1" id="KW-0812">Transmembrane</keyword>
<organism evidence="2 3">
    <name type="scientific">Aliikangiella coralliicola</name>
    <dbReference type="NCBI Taxonomy" id="2592383"/>
    <lineage>
        <taxon>Bacteria</taxon>
        <taxon>Pseudomonadati</taxon>
        <taxon>Pseudomonadota</taxon>
        <taxon>Gammaproteobacteria</taxon>
        <taxon>Oceanospirillales</taxon>
        <taxon>Pleioneaceae</taxon>
        <taxon>Aliikangiella</taxon>
    </lineage>
</organism>
<accession>A0A545UCR7</accession>
<proteinExistence type="predicted"/>
<dbReference type="AlphaFoldDB" id="A0A545UCR7"/>
<keyword evidence="3" id="KW-1185">Reference proteome</keyword>
<evidence type="ECO:0000313" key="2">
    <source>
        <dbReference type="EMBL" id="TQV87262.1"/>
    </source>
</evidence>
<gene>
    <name evidence="2" type="ORF">FLL46_12470</name>
</gene>
<sequence length="184" mass="20672">MKRQFLKMSLLEKHVGLCRYLIRVMAVISSLVLSACTTINSYMPWHSDINLESVQLISEPGVNSNHAVTMDIVFINDSALAKQFENLPAADWFSQKKAYKAGYPTKMQLVSWALVPDFPKSINEFPDDYDDALIVVLFANFPEPDYSKINISQITNARVFLGSDGLTVEEIGGEFSISNIEENK</sequence>
<evidence type="ECO:0000256" key="1">
    <source>
        <dbReference type="SAM" id="Phobius"/>
    </source>
</evidence>
<feature type="transmembrane region" description="Helical" evidence="1">
    <location>
        <begin position="20"/>
        <end position="43"/>
    </location>
</feature>
<evidence type="ECO:0000313" key="3">
    <source>
        <dbReference type="Proteomes" id="UP000315439"/>
    </source>
</evidence>
<comment type="caution">
    <text evidence="2">The sequence shown here is derived from an EMBL/GenBank/DDBJ whole genome shotgun (WGS) entry which is preliminary data.</text>
</comment>
<dbReference type="RefSeq" id="WP_142893853.1">
    <property type="nucleotide sequence ID" value="NZ_ML660164.1"/>
</dbReference>